<dbReference type="SUPFAM" id="SSF49299">
    <property type="entry name" value="PKD domain"/>
    <property type="match status" value="1"/>
</dbReference>
<reference evidence="3 4" key="1">
    <citation type="submission" date="2019-03" db="EMBL/GenBank/DDBJ databases">
        <title>Genomic Encyclopedia of Type Strains, Phase III (KMG-III): the genomes of soil and plant-associated and newly described type strains.</title>
        <authorList>
            <person name="Whitman W."/>
        </authorList>
    </citation>
    <scope>NUCLEOTIDE SEQUENCE [LARGE SCALE GENOMIC DNA]</scope>
    <source>
        <strain evidence="3 4">CECT 8301</strain>
    </source>
</reference>
<feature type="domain" description="HYR" evidence="2">
    <location>
        <begin position="1853"/>
        <end position="1934"/>
    </location>
</feature>
<dbReference type="Proteomes" id="UP000294824">
    <property type="component" value="Unassembled WGS sequence"/>
</dbReference>
<dbReference type="InterPro" id="IPR057078">
    <property type="entry name" value="HYR-4C"/>
</dbReference>
<dbReference type="PROSITE" id="PS50825">
    <property type="entry name" value="HYR"/>
    <property type="match status" value="3"/>
</dbReference>
<dbReference type="InterPro" id="IPR022409">
    <property type="entry name" value="PKD/Chitinase_dom"/>
</dbReference>
<proteinExistence type="predicted"/>
<organism evidence="3 4">
    <name type="scientific">Algibacter lectus</name>
    <dbReference type="NCBI Taxonomy" id="221126"/>
    <lineage>
        <taxon>Bacteria</taxon>
        <taxon>Pseudomonadati</taxon>
        <taxon>Bacteroidota</taxon>
        <taxon>Flavobacteriia</taxon>
        <taxon>Flavobacteriales</taxon>
        <taxon>Flavobacteriaceae</taxon>
        <taxon>Algibacter</taxon>
    </lineage>
</organism>
<name>A0A4R8MHP5_9FLAO</name>
<dbReference type="Pfam" id="PF23237">
    <property type="entry name" value="HYR_4C"/>
    <property type="match status" value="1"/>
</dbReference>
<dbReference type="InterPro" id="IPR013783">
    <property type="entry name" value="Ig-like_fold"/>
</dbReference>
<sequence>MKKIYTKQFSVFNTSLGLMCFTVLLLLSVFNGYSQAVEFTPRVSSFNIKGDFSMIGNTNLTLTDYDETSSNGEDMRYVDIDGDSRTFNSSSSLLEFSTENGALPECSNIIYAGLYWTGRASLDGPDANEDGDGNPNTFTVTKGTETKNFDKTKVLFKGPGFDYQEITATGIEFPDDESNNMYAAFADVTQLVIDNAGAGVYTVGDIATIEGNGYPTGYSGGWGLVVVYDNYKMKWRDITIFDGFAYVSSGGGDEFIDVSGFKAVQTGDVNIKLGVMAGEGDVGVGGDRLSMIIPDADDVEGIPTTFLNNSYRDLVHPGNTVDNFFNSSIYTHNGVPGKRTPDLKNNTGVDIAIFNIENSDKSLIDNGQDYTRFKYNSTQDTYIIFNATFAVDAYIPEPEGVLTATTVNGASPSSLKPTESAEYVIEITNRGSEPTNNTTLTIPLPDSVDPDNLNVNTKVTPPYVLVNTPYVYDESIGTNGAIVWNIGTLPVAPDSDTVLASISFSLTVTTDCDFYEDRADKVVSVNGKISGVGAISGAPFDLTLIQGYEMSGNCIGSSIAAPIIIPINYEDYVNSPPTGDAPADIMINCGEDIPVADTALVTNLQDNSGETPIVAFVEDVSNNATPEVITRTYSITDDCGNVTNVTQQITRMPSPPPTAMCQDIDVILDATGNATITADQIDNGSSACSGAVTLSASQTEFTCSNVGVNTITLTVTDVSGQTATCDATVTVIDDIDPEALCQPVTIYLDAAGVATLAPSDIDNGSNDICGIKSLEVDKDTFSCTDLGTNTVTLTVTDNSDNISTCTAEVTVVDNIPPTAICANITVQLDASGNASINPEDIDGGSSDNCSTITFTASKTTFNCDDLGVNIVTLTVTDGNNLETTCTAEVTVVDNIAPEAICFNEIDVAIDSAGNASITVADINNGSTDNCSIDSITIDKTNFDCSNIGANTVTLTVTDASGNSDTCTTTVNIVDNQGPAVACKSITVELDANGLATIVPGDVDDGSSDCSGLSSTALSQTTFDCSNLGDNNVTLTVTDNVGNVDSCVAVVTVVDNIKPTVICQNIVAQLDATGNVSISAADVDNGSNDACGIDTLTLDVTDFTCDNIGVNTVTLTATDVNGNSETCTATVTIEDNVPPAALCQAITIQLDATGNATITPDQIDNGSTDPCGVANTELDITTFNCDNVGANTVELTVTDNNGNTSTCTTTVTVEDVTPPTALCQAITVQLDATGNVTITPEQIDNGSSDSCDIASLTLDTPTFDCSNIGDNTVELTVTDINGNSATCTTTVTVEDNIAPTVICQDIVVQLNSSGIATITAENVDNGSNDTCTNITLSVSETSFDCSNVGANTVTLTAVDAYGNEATCDATVTVEDNVAPVIACKNITVRLDETGSVTIEPSDIDDGSSDCSSEVTLAASQTVFDCSNIGANTVTLTVTDAYGNAGTCDALVTVLDIVPPTTICQAITVQLDADGNATITPEQIDNGSNDACGIQDLSLDITTFDCSNIGDNTVELTVTDNNDNVSTCTAIVTVEDTIAPEAICKDITIQLNSAGNANIVASDIDGGSTDNCGIPALSASQLNFTCADVGANTVTLTVTDSSGNEDTCTATVTVEDTIDPTVECKNITVQLDNTGTVSILPEDVDNGSADCSGEVSLSVSQSTFDCSNIGENTVTLTVTDVNGNDSFCDAIVTVEDITPPTAICQAITVQLDVDGNAIITPDQIDNGSNDACGIQDISLDITTFDCSNIGDNTVELTVTDNNNNISTCSAIVTVEDNIAPEAICQSITIQLDANGSATIVAGDLDNGSNDNCGTVTLAASQTIFTCTDVGDNNVTLEVTDANNNVSTCTAIVTVEDNLAPTVLCQDITVQLDSSGLATIVASDIDGGSTDACGTVSLTASQTNFDCSNIGNVIVTLTATDVNGNSSTCDATVTVEDNIAPTITCPSDVVITADAGQCTATNVDLGLTTTTDNCEVATITNNALEPFVLGETIVTWTVTDTSGNETTCEQKVTVTDGNLPEVVCPEDVSVFVDADSCNATNVELGTLDIEDCTSVIVVNDAPETFPIGDTLVTWTVTDSEGNISNCTQTVTVVDNIPPTFVEELPAETITIECNVVPTPETFTGADNCTTPAVTFNEERTDGSCTNNYTLVRTWTVTDAANLTTSFVQTITVQDTTAPTFVGDLPSANLVTECDEVPTAETLTAEDSCGTATVTVQDIITNGDCASNYTIARVWTAEDECENKTSYTQIISVRDTTLPVFDAPLPAETLEVECDAIPDAETLTATDNCGNASVEVNDVRTDGDCPSNYTITRTWTATDDCGLVAEHTQIITVTDTTAPTPTTTFDAVLDVSCTDIPEVPTIEFTDNCSDDVTIEYSETNSFDKTVLLDYQIVRSWKVTDACDNSETYTQTLNVALDEIYSDIVAPDWCYKEGVLDLNEFIDPALDTDGTWELLEGDLRATLTNNLFDPSTLELSADFLPNDGGIDYLFRYSTTNNGCISITEITMNIHADCDVLPCGENDIEISTAITPNGDGINDTFDISGIDLCGFVASVKIFNRWGAIVYESSNYTLGSMSTSGSEGDWDGYSPTSAIGNNGKLPNGTYYYIIHLQDSGLAPLTGPIYLGTK</sequence>
<dbReference type="Gene3D" id="2.60.40.10">
    <property type="entry name" value="Immunoglobulins"/>
    <property type="match status" value="6"/>
</dbReference>
<dbReference type="InterPro" id="IPR003410">
    <property type="entry name" value="HYR_dom"/>
</dbReference>
<keyword evidence="4" id="KW-1185">Reference proteome</keyword>
<dbReference type="RefSeq" id="WP_133966100.1">
    <property type="nucleotide sequence ID" value="NZ_SORL01000007.1"/>
</dbReference>
<keyword evidence="1" id="KW-0677">Repeat</keyword>
<protein>
    <submittedName>
        <fullName evidence="3">Gliding motility-associated-like protein</fullName>
    </submittedName>
</protein>
<dbReference type="Pfam" id="PF13585">
    <property type="entry name" value="CHU_C"/>
    <property type="match status" value="1"/>
</dbReference>
<comment type="caution">
    <text evidence="3">The sequence shown here is derived from an EMBL/GenBank/DDBJ whole genome shotgun (WGS) entry which is preliminary data.</text>
</comment>
<evidence type="ECO:0000256" key="1">
    <source>
        <dbReference type="ARBA" id="ARBA00022737"/>
    </source>
</evidence>
<dbReference type="PANTHER" id="PTHR24273:SF32">
    <property type="entry name" value="HYALIN"/>
    <property type="match status" value="1"/>
</dbReference>
<dbReference type="EMBL" id="SORL01000007">
    <property type="protein sequence ID" value="TDY63902.1"/>
    <property type="molecule type" value="Genomic_DNA"/>
</dbReference>
<feature type="domain" description="HYR" evidence="2">
    <location>
        <begin position="2012"/>
        <end position="2091"/>
    </location>
</feature>
<feature type="domain" description="HYR" evidence="2">
    <location>
        <begin position="973"/>
        <end position="1054"/>
    </location>
</feature>
<dbReference type="PANTHER" id="PTHR24273">
    <property type="entry name" value="FI04643P-RELATED"/>
    <property type="match status" value="1"/>
</dbReference>
<evidence type="ECO:0000313" key="3">
    <source>
        <dbReference type="EMBL" id="TDY63902.1"/>
    </source>
</evidence>
<dbReference type="SMART" id="SM00089">
    <property type="entry name" value="PKD"/>
    <property type="match status" value="6"/>
</dbReference>
<dbReference type="Pfam" id="PF02494">
    <property type="entry name" value="HYR"/>
    <property type="match status" value="2"/>
</dbReference>
<evidence type="ECO:0000259" key="2">
    <source>
        <dbReference type="PROSITE" id="PS50825"/>
    </source>
</evidence>
<accession>A0A4R8MHP5</accession>
<dbReference type="InterPro" id="IPR035986">
    <property type="entry name" value="PKD_dom_sf"/>
</dbReference>
<evidence type="ECO:0000313" key="4">
    <source>
        <dbReference type="Proteomes" id="UP000294824"/>
    </source>
</evidence>
<gene>
    <name evidence="3" type="ORF">DFQ06_0798</name>
</gene>